<organism evidence="2 3">
    <name type="scientific">Oceaniferula flava</name>
    <dbReference type="NCBI Taxonomy" id="2800421"/>
    <lineage>
        <taxon>Bacteria</taxon>
        <taxon>Pseudomonadati</taxon>
        <taxon>Verrucomicrobiota</taxon>
        <taxon>Verrucomicrobiia</taxon>
        <taxon>Verrucomicrobiales</taxon>
        <taxon>Verrucomicrobiaceae</taxon>
        <taxon>Oceaniferula</taxon>
    </lineage>
</organism>
<dbReference type="AlphaFoldDB" id="A0AAE2SDJ5"/>
<gene>
    <name evidence="2" type="ORF">JIN83_15605</name>
</gene>
<evidence type="ECO:0000256" key="1">
    <source>
        <dbReference type="SAM" id="SignalP"/>
    </source>
</evidence>
<name>A0AAE2SDJ5_9BACT</name>
<comment type="caution">
    <text evidence="2">The sequence shown here is derived from an EMBL/GenBank/DDBJ whole genome shotgun (WGS) entry which is preliminary data.</text>
</comment>
<protein>
    <recommendedName>
        <fullName evidence="4">Serine protease</fullName>
    </recommendedName>
</protein>
<proteinExistence type="predicted"/>
<evidence type="ECO:0000313" key="2">
    <source>
        <dbReference type="EMBL" id="MBK1856398.1"/>
    </source>
</evidence>
<keyword evidence="1" id="KW-0732">Signal</keyword>
<feature type="chain" id="PRO_5042002464" description="Serine protease" evidence="1">
    <location>
        <begin position="16"/>
        <end position="262"/>
    </location>
</feature>
<evidence type="ECO:0000313" key="3">
    <source>
        <dbReference type="Proteomes" id="UP000634206"/>
    </source>
</evidence>
<sequence>MKHWLPLTLACVVCAALTGCGVTSSGSGMSRGSSMATGSMAVPYQSPNIFKKYNAKGHAQLNDGWTAKFDASGISFNSKRTCTLITPRHVIMAKHYTRPVLTPVVFHDRQGKRQVRQIVTIKNLSGGDYSVGLLDQPLPANYTPYPLLRPSADYPTRLPGEYVLVTDQNRRLFVHQIAAIRGGSIAFKFDPSHKNGYRKKLVTGDSGNPSFVMRRGRPVLIETHTGGGPGVGPFYGDARVQAEISKAIEETDRRYALRTVAW</sequence>
<feature type="signal peptide" evidence="1">
    <location>
        <begin position="1"/>
        <end position="15"/>
    </location>
</feature>
<dbReference type="EMBL" id="JAENIG010000013">
    <property type="protein sequence ID" value="MBK1856398.1"/>
    <property type="molecule type" value="Genomic_DNA"/>
</dbReference>
<reference evidence="2" key="1">
    <citation type="submission" date="2021-01" db="EMBL/GenBank/DDBJ databases">
        <title>Modified the classification status of verrucomicrobia.</title>
        <authorList>
            <person name="Feng X."/>
        </authorList>
    </citation>
    <scope>NUCLEOTIDE SEQUENCE</scope>
    <source>
        <strain evidence="2">5K15</strain>
    </source>
</reference>
<dbReference type="RefSeq" id="WP_309491021.1">
    <property type="nucleotide sequence ID" value="NZ_JAENIG010000013.1"/>
</dbReference>
<dbReference type="PROSITE" id="PS51257">
    <property type="entry name" value="PROKAR_LIPOPROTEIN"/>
    <property type="match status" value="1"/>
</dbReference>
<dbReference type="InterPro" id="IPR009003">
    <property type="entry name" value="Peptidase_S1_PA"/>
</dbReference>
<dbReference type="SUPFAM" id="SSF50494">
    <property type="entry name" value="Trypsin-like serine proteases"/>
    <property type="match status" value="1"/>
</dbReference>
<evidence type="ECO:0008006" key="4">
    <source>
        <dbReference type="Google" id="ProtNLM"/>
    </source>
</evidence>
<dbReference type="Proteomes" id="UP000634206">
    <property type="component" value="Unassembled WGS sequence"/>
</dbReference>
<accession>A0AAE2SDJ5</accession>
<keyword evidence="3" id="KW-1185">Reference proteome</keyword>